<evidence type="ECO:0000313" key="2">
    <source>
        <dbReference type="EMBL" id="QDM44968.1"/>
    </source>
</evidence>
<keyword evidence="4" id="KW-1185">Reference proteome</keyword>
<evidence type="ECO:0000313" key="1">
    <source>
        <dbReference type="EMBL" id="MCY9607880.1"/>
    </source>
</evidence>
<dbReference type="EMBL" id="CP041405">
    <property type="protein sequence ID" value="QDM44968.1"/>
    <property type="molecule type" value="Genomic_DNA"/>
</dbReference>
<evidence type="ECO:0000313" key="3">
    <source>
        <dbReference type="Proteomes" id="UP000315377"/>
    </source>
</evidence>
<sequence length="180" mass="20040">MKTYDKRFFLILFAGLFFISLLIFSIGENINASSIEEIKMSGDVVYQYKSLDELHSLAEVVAEVDIEAVRSTMYGGVVFSLAKANVKNIEKGVIPNNNLTILETGGIYNNQRYIFEENPSFVTGERAIVFLKKYKGPIDNDAYVILGAYQGKFKLQGSKVIPPVNASPKLISVNNLSELK</sequence>
<gene>
    <name evidence="2" type="ORF">FLT43_16860</name>
    <name evidence="1" type="ORF">M5W83_12065</name>
</gene>
<dbReference type="Proteomes" id="UP000315377">
    <property type="component" value="Chromosome"/>
</dbReference>
<dbReference type="RefSeq" id="WP_087443438.1">
    <property type="nucleotide sequence ID" value="NZ_CABMNB010000034.1"/>
</dbReference>
<dbReference type="GeneID" id="76997632"/>
<organism evidence="2 3">
    <name type="scientific">Paenibacillus thiaminolyticus</name>
    <name type="common">Bacillus thiaminolyticus</name>
    <dbReference type="NCBI Taxonomy" id="49283"/>
    <lineage>
        <taxon>Bacteria</taxon>
        <taxon>Bacillati</taxon>
        <taxon>Bacillota</taxon>
        <taxon>Bacilli</taxon>
        <taxon>Bacillales</taxon>
        <taxon>Paenibacillaceae</taxon>
        <taxon>Paenibacillus</taxon>
    </lineage>
</organism>
<reference evidence="2 3" key="1">
    <citation type="submission" date="2019-07" db="EMBL/GenBank/DDBJ databases">
        <title>Paenibacillus thiaminolyticus NRRL B-4156.</title>
        <authorList>
            <person name="Hehnly C."/>
            <person name="Zhang L."/>
        </authorList>
    </citation>
    <scope>NUCLEOTIDE SEQUENCE [LARGE SCALE GENOMIC DNA]</scope>
    <source>
        <strain evidence="2 3">NRRL B-4156</strain>
    </source>
</reference>
<proteinExistence type="predicted"/>
<dbReference type="EMBL" id="JAMDMM010000022">
    <property type="protein sequence ID" value="MCY9607880.1"/>
    <property type="molecule type" value="Genomic_DNA"/>
</dbReference>
<protein>
    <submittedName>
        <fullName evidence="2">Uncharacterized protein</fullName>
    </submittedName>
</protein>
<dbReference type="AlphaFoldDB" id="A0AAP9DV53"/>
<accession>A0AAP9DV53</accession>
<reference evidence="1 4" key="2">
    <citation type="submission" date="2022-05" db="EMBL/GenBank/DDBJ databases">
        <title>Genome Sequencing of Bee-Associated Microbes.</title>
        <authorList>
            <person name="Dunlap C."/>
        </authorList>
    </citation>
    <scope>NUCLEOTIDE SEQUENCE [LARGE SCALE GENOMIC DNA]</scope>
    <source>
        <strain evidence="1 4">NRRL B-14613</strain>
    </source>
</reference>
<evidence type="ECO:0000313" key="4">
    <source>
        <dbReference type="Proteomes" id="UP001209276"/>
    </source>
</evidence>
<name>A0AAP9DV53_PANTH</name>
<dbReference type="Proteomes" id="UP001209276">
    <property type="component" value="Unassembled WGS sequence"/>
</dbReference>